<dbReference type="Pfam" id="PF25333">
    <property type="entry name" value="DUF2921_N"/>
    <property type="match status" value="3"/>
</dbReference>
<dbReference type="Proteomes" id="UP001293593">
    <property type="component" value="Unassembled WGS sequence"/>
</dbReference>
<dbReference type="GO" id="GO:0012505">
    <property type="term" value="C:endomembrane system"/>
    <property type="evidence" value="ECO:0007669"/>
    <property type="project" value="UniProtKB-SubCell"/>
</dbReference>
<evidence type="ECO:0000313" key="15">
    <source>
        <dbReference type="Proteomes" id="UP001293593"/>
    </source>
</evidence>
<evidence type="ECO:0000256" key="2">
    <source>
        <dbReference type="ARBA" id="ARBA00004127"/>
    </source>
</evidence>
<evidence type="ECO:0000256" key="6">
    <source>
        <dbReference type="ARBA" id="ARBA00022692"/>
    </source>
</evidence>
<feature type="transmembrane region" description="Helical" evidence="10">
    <location>
        <begin position="630"/>
        <end position="649"/>
    </location>
</feature>
<evidence type="ECO:0000256" key="1">
    <source>
        <dbReference type="ARBA" id="ARBA00000900"/>
    </source>
</evidence>
<keyword evidence="8 10" id="KW-1133">Transmembrane helix</keyword>
<comment type="catalytic activity">
    <reaction evidence="1">
        <text>S-ubiquitinyl-[E2 ubiquitin-conjugating enzyme]-L-cysteine + [acceptor protein]-L-lysine = [E2 ubiquitin-conjugating enzyme]-L-cysteine + N(6)-ubiquitinyl-[acceptor protein]-L-lysine.</text>
        <dbReference type="EC" id="2.3.2.27"/>
    </reaction>
</comment>
<comment type="caution">
    <text evidence="14">The sequence shown here is derived from an EMBL/GenBank/DDBJ whole genome shotgun (WGS) entry which is preliminary data.</text>
</comment>
<proteinExistence type="predicted"/>
<dbReference type="EC" id="2.3.2.27" evidence="4"/>
<feature type="domain" description="DUF2921" evidence="13">
    <location>
        <begin position="417"/>
        <end position="606"/>
    </location>
</feature>
<keyword evidence="6 10" id="KW-0812">Transmembrane</keyword>
<keyword evidence="5" id="KW-0808">Transferase</keyword>
<evidence type="ECO:0000259" key="13">
    <source>
        <dbReference type="Pfam" id="PF25333"/>
    </source>
</evidence>
<organism evidence="14 15">
    <name type="scientific">Acacia crassicarpa</name>
    <name type="common">northern wattle</name>
    <dbReference type="NCBI Taxonomy" id="499986"/>
    <lineage>
        <taxon>Eukaryota</taxon>
        <taxon>Viridiplantae</taxon>
        <taxon>Streptophyta</taxon>
        <taxon>Embryophyta</taxon>
        <taxon>Tracheophyta</taxon>
        <taxon>Spermatophyta</taxon>
        <taxon>Magnoliopsida</taxon>
        <taxon>eudicotyledons</taxon>
        <taxon>Gunneridae</taxon>
        <taxon>Pentapetalae</taxon>
        <taxon>rosids</taxon>
        <taxon>fabids</taxon>
        <taxon>Fabales</taxon>
        <taxon>Fabaceae</taxon>
        <taxon>Caesalpinioideae</taxon>
        <taxon>mimosoid clade</taxon>
        <taxon>Acacieae</taxon>
        <taxon>Acacia</taxon>
    </lineage>
</organism>
<evidence type="ECO:0000259" key="12">
    <source>
        <dbReference type="Pfam" id="PF11145"/>
    </source>
</evidence>
<feature type="domain" description="DUF2921" evidence="13">
    <location>
        <begin position="29"/>
        <end position="189"/>
    </location>
</feature>
<evidence type="ECO:0000256" key="8">
    <source>
        <dbReference type="ARBA" id="ARBA00022989"/>
    </source>
</evidence>
<gene>
    <name evidence="14" type="ORF">QN277_008747</name>
</gene>
<keyword evidence="15" id="KW-1185">Reference proteome</keyword>
<protein>
    <recommendedName>
        <fullName evidence="4">RING-type E3 ubiquitin transferase</fullName>
        <ecNumber evidence="4">2.3.2.27</ecNumber>
    </recommendedName>
</protein>
<reference evidence="14" key="1">
    <citation type="submission" date="2023-10" db="EMBL/GenBank/DDBJ databases">
        <title>Chromosome-level genome of the transformable northern wattle, Acacia crassicarpa.</title>
        <authorList>
            <person name="Massaro I."/>
            <person name="Sinha N.R."/>
            <person name="Poethig S."/>
            <person name="Leichty A.R."/>
        </authorList>
    </citation>
    <scope>NUCLEOTIDE SEQUENCE</scope>
    <source>
        <strain evidence="14">Acra3RX</strain>
        <tissue evidence="14">Leaf</tissue>
    </source>
</reference>
<dbReference type="InterPro" id="IPR021319">
    <property type="entry name" value="DUF2921"/>
</dbReference>
<dbReference type="PANTHER" id="PTHR33389:SF18">
    <property type="entry name" value="OS01G0677900 PROTEIN"/>
    <property type="match status" value="1"/>
</dbReference>
<feature type="chain" id="PRO_5042097404" description="RING-type E3 ubiquitin transferase" evidence="11">
    <location>
        <begin position="24"/>
        <end position="928"/>
    </location>
</feature>
<evidence type="ECO:0000256" key="5">
    <source>
        <dbReference type="ARBA" id="ARBA00022679"/>
    </source>
</evidence>
<dbReference type="AlphaFoldDB" id="A0AAE1IS96"/>
<feature type="domain" description="SWEET-like" evidence="12">
    <location>
        <begin position="617"/>
        <end position="898"/>
    </location>
</feature>
<feature type="domain" description="DUF2921" evidence="13">
    <location>
        <begin position="312"/>
        <end position="394"/>
    </location>
</feature>
<sequence>MNTVIFILIFLSTFFSSNFLTSASTPSPYKSRCASIVPASVPVKLKPSSFPLPQLHTGYFKGGEKILQTSFSWLQNGFSLQTNKVHQTQTSGLFKVEASLKFISNNDRYYSSRSKVIVFKLDGFWSESSGRLCMVGKGKGYSKDGDFLHDLDAVFTLSNLFNSSNVTSLIHGSLSSADDVHQDRYFEPIYVLMLPQKNYKYSLDSREVEHDFAYHENDADEGLPLDPSSFCSHQISGAIRWLYLDHPIDCHLNSVKNKNPIGGVNESSCGSMISMDEIECSSSTTDKPRFRVLVRFPYDDYYYYGFESVNVTRQTPMFVGEGWWDETKNQIQIVACNFMGVKDDSSSSLSGAHVGDCSIRLRLKFPSVLSIKNTSRIVGQIWSNKTQKDLVNFNDGFGNSRVVLHGLKYEYTQLEKVKKFCPTRHNQVKNQENRYPAAYSHYMRTQSSVREYKKRIGWADSSPLAVGDEIYRDPFVIFDSATATSVSQPYEGITSNNTLFNVSFTMTLYSNSMLEDKKSLFNKSSKQARISAEGTYDAETGILCMVGCRNLVLNFSSGTPKGEDSPDCEMLIKFEFPPLDAARRRSHIKGSIESTRKSSDPLYFKVLNLTSYAYYTQREDTTWRMDVETIMVLVSTILASAFLVSQLIHLKRNPKVLPLISLTMVSILTLGHMVPLVLNFEAVFAQNRYNRNFVFRNVGMLRLEVNETTVRLSTMVVFLLLLRFLWVSWSARKADEKSHKGLWVAEKKTACVILPLYALCFLIALLLQSKNNYEESSFQRHSSWEGLKELGGLVLDGFLLPQIMFNLFSNMKENALSSWFYFGTSFVRMLPHAYDLYRAHIYDGQDDDNGFYYYYADPSADYYSTTWDIVIPLGSLMFAVIILLQQRFGGCCVVPRRFRSSHEGYQKVPMVTIPEEEGEKEKEREETV</sequence>
<feature type="transmembrane region" description="Helical" evidence="10">
    <location>
        <begin position="869"/>
        <end position="889"/>
    </location>
</feature>
<dbReference type="Pfam" id="PF11145">
    <property type="entry name" value="DUF2921"/>
    <property type="match status" value="1"/>
</dbReference>
<evidence type="ECO:0000256" key="4">
    <source>
        <dbReference type="ARBA" id="ARBA00012483"/>
    </source>
</evidence>
<dbReference type="InterPro" id="IPR057425">
    <property type="entry name" value="DUF2921_N"/>
</dbReference>
<evidence type="ECO:0000256" key="3">
    <source>
        <dbReference type="ARBA" id="ARBA00004906"/>
    </source>
</evidence>
<evidence type="ECO:0000313" key="14">
    <source>
        <dbReference type="EMBL" id="KAK4255796.1"/>
    </source>
</evidence>
<feature type="transmembrane region" description="Helical" evidence="10">
    <location>
        <begin position="656"/>
        <end position="678"/>
    </location>
</feature>
<dbReference type="EMBL" id="JAWXYG010000013">
    <property type="protein sequence ID" value="KAK4255796.1"/>
    <property type="molecule type" value="Genomic_DNA"/>
</dbReference>
<comment type="subcellular location">
    <subcellularLocation>
        <location evidence="2">Endomembrane system</location>
        <topology evidence="2">Multi-pass membrane protein</topology>
    </subcellularLocation>
</comment>
<evidence type="ECO:0000256" key="7">
    <source>
        <dbReference type="ARBA" id="ARBA00022786"/>
    </source>
</evidence>
<keyword evidence="11" id="KW-0732">Signal</keyword>
<feature type="transmembrane region" description="Helical" evidence="10">
    <location>
        <begin position="710"/>
        <end position="729"/>
    </location>
</feature>
<accession>A0AAE1IS96</accession>
<keyword evidence="9 10" id="KW-0472">Membrane</keyword>
<evidence type="ECO:0000256" key="10">
    <source>
        <dbReference type="SAM" id="Phobius"/>
    </source>
</evidence>
<keyword evidence="7" id="KW-0833">Ubl conjugation pathway</keyword>
<name>A0AAE1IS96_9FABA</name>
<evidence type="ECO:0000256" key="11">
    <source>
        <dbReference type="SAM" id="SignalP"/>
    </source>
</evidence>
<evidence type="ECO:0000256" key="9">
    <source>
        <dbReference type="ARBA" id="ARBA00023136"/>
    </source>
</evidence>
<comment type="pathway">
    <text evidence="3">Protein modification; protein ubiquitination.</text>
</comment>
<feature type="transmembrane region" description="Helical" evidence="10">
    <location>
        <begin position="750"/>
        <end position="770"/>
    </location>
</feature>
<feature type="signal peptide" evidence="11">
    <location>
        <begin position="1"/>
        <end position="23"/>
    </location>
</feature>
<dbReference type="GO" id="GO:0061630">
    <property type="term" value="F:ubiquitin protein ligase activity"/>
    <property type="evidence" value="ECO:0007669"/>
    <property type="project" value="UniProtKB-EC"/>
</dbReference>
<dbReference type="PANTHER" id="PTHR33389">
    <property type="entry name" value="FAMILY PROTEIN, PUTATIVE (DUF2921)-RELATED"/>
    <property type="match status" value="1"/>
</dbReference>